<reference evidence="3" key="1">
    <citation type="submission" date="2022-11" db="UniProtKB">
        <authorList>
            <consortium name="WormBaseParasite"/>
        </authorList>
    </citation>
    <scope>IDENTIFICATION</scope>
</reference>
<dbReference type="InterPro" id="IPR008906">
    <property type="entry name" value="HATC_C_dom"/>
</dbReference>
<protein>
    <submittedName>
        <fullName evidence="3">HAT C-terminal dimerisation domain-containing protein</fullName>
    </submittedName>
</protein>
<evidence type="ECO:0000313" key="3">
    <source>
        <dbReference type="WBParaSite" id="nRc.2.0.1.t46823-RA"/>
    </source>
</evidence>
<dbReference type="SUPFAM" id="SSF53098">
    <property type="entry name" value="Ribonuclease H-like"/>
    <property type="match status" value="1"/>
</dbReference>
<feature type="domain" description="HAT C-terminal dimerisation" evidence="1">
    <location>
        <begin position="91"/>
        <end position="143"/>
    </location>
</feature>
<organism evidence="2 3">
    <name type="scientific">Romanomermis culicivorax</name>
    <name type="common">Nematode worm</name>
    <dbReference type="NCBI Taxonomy" id="13658"/>
    <lineage>
        <taxon>Eukaryota</taxon>
        <taxon>Metazoa</taxon>
        <taxon>Ecdysozoa</taxon>
        <taxon>Nematoda</taxon>
        <taxon>Enoplea</taxon>
        <taxon>Dorylaimia</taxon>
        <taxon>Mermithida</taxon>
        <taxon>Mermithoidea</taxon>
        <taxon>Mermithidae</taxon>
        <taxon>Romanomermis</taxon>
    </lineage>
</organism>
<evidence type="ECO:0000259" key="1">
    <source>
        <dbReference type="Pfam" id="PF05699"/>
    </source>
</evidence>
<dbReference type="PANTHER" id="PTHR46880">
    <property type="entry name" value="RAS-ASSOCIATING DOMAIN-CONTAINING PROTEIN"/>
    <property type="match status" value="1"/>
</dbReference>
<dbReference type="AlphaFoldDB" id="A0A915L8P4"/>
<proteinExistence type="predicted"/>
<name>A0A915L8P4_ROMCU</name>
<dbReference type="PANTHER" id="PTHR46880:SF5">
    <property type="entry name" value="DUF4371 DOMAIN-CONTAINING PROTEIN"/>
    <property type="match status" value="1"/>
</dbReference>
<sequence length="220" mass="25097">MGHLITNHCVAHREELALKDVLNVPLKVLGCKQFDQNDLSNSDASQNKRFYRFPDAKCQNSQHYTLFPTANKIFCEDDWIDNPSICANRPDIYPNLSQIAQILLTINCQNAVVERGFSVAHRIKTKARARINVRTLDALMHLQLNRGDIKTNANFKWLKTSNFTKEFQFYQNYGLFNKTAKLPPTGKFFCASRGTKALAMTRLKPSNPHSLKGTLLLPEK</sequence>
<dbReference type="WBParaSite" id="nRc.2.0.1.t46823-RA">
    <property type="protein sequence ID" value="nRc.2.0.1.t46823-RA"/>
    <property type="gene ID" value="nRc.2.0.1.g46823"/>
</dbReference>
<evidence type="ECO:0000313" key="2">
    <source>
        <dbReference type="Proteomes" id="UP000887565"/>
    </source>
</evidence>
<accession>A0A915L8P4</accession>
<dbReference type="InterPro" id="IPR012337">
    <property type="entry name" value="RNaseH-like_sf"/>
</dbReference>
<keyword evidence="2" id="KW-1185">Reference proteome</keyword>
<dbReference type="GO" id="GO:0046983">
    <property type="term" value="F:protein dimerization activity"/>
    <property type="evidence" value="ECO:0007669"/>
    <property type="project" value="InterPro"/>
</dbReference>
<dbReference type="Proteomes" id="UP000887565">
    <property type="component" value="Unplaced"/>
</dbReference>
<dbReference type="Pfam" id="PF05699">
    <property type="entry name" value="Dimer_Tnp_hAT"/>
    <property type="match status" value="1"/>
</dbReference>